<proteinExistence type="predicted"/>
<reference evidence="4" key="2">
    <citation type="submission" date="2016-11" db="UniProtKB">
        <authorList>
            <consortium name="WormBaseParasite"/>
        </authorList>
    </citation>
    <scope>IDENTIFICATION</scope>
</reference>
<dbReference type="Proteomes" id="UP000095285">
    <property type="component" value="Unassembled WGS sequence"/>
</dbReference>
<accession>A0A1I7VRY8</accession>
<dbReference type="AlphaFoldDB" id="A0A1I7VRY8"/>
<evidence type="ECO:0000313" key="3">
    <source>
        <dbReference type="Proteomes" id="UP000095285"/>
    </source>
</evidence>
<dbReference type="EMBL" id="JH712149">
    <property type="protein sequence ID" value="EFO18184.1"/>
    <property type="molecule type" value="Genomic_DNA"/>
</dbReference>
<dbReference type="KEGG" id="loa:LOAG_10312"/>
<dbReference type="InParanoid" id="A0A1I7VRY8"/>
<protein>
    <submittedName>
        <fullName evidence="2 4">Uncharacterized protein</fullName>
    </submittedName>
</protein>
<accession>A0A1S0TRC1</accession>
<feature type="compositionally biased region" description="Low complexity" evidence="1">
    <location>
        <begin position="64"/>
        <end position="76"/>
    </location>
</feature>
<evidence type="ECO:0000313" key="2">
    <source>
        <dbReference type="EMBL" id="EFO18184.1"/>
    </source>
</evidence>
<feature type="compositionally biased region" description="Basic and acidic residues" evidence="1">
    <location>
        <begin position="11"/>
        <end position="22"/>
    </location>
</feature>
<dbReference type="WBParaSite" id="EN70_5627">
    <property type="protein sequence ID" value="EN70_5627"/>
    <property type="gene ID" value="EN70_5627"/>
</dbReference>
<dbReference type="OMA" id="YTCSHIH"/>
<feature type="compositionally biased region" description="Low complexity" evidence="1">
    <location>
        <begin position="83"/>
        <end position="103"/>
    </location>
</feature>
<dbReference type="RefSeq" id="XP_003145887.1">
    <property type="nucleotide sequence ID" value="XM_003145839.1"/>
</dbReference>
<dbReference type="CTD" id="9947754"/>
<organism evidence="3 4">
    <name type="scientific">Loa loa</name>
    <name type="common">Eye worm</name>
    <name type="synonym">Filaria loa</name>
    <dbReference type="NCBI Taxonomy" id="7209"/>
    <lineage>
        <taxon>Eukaryota</taxon>
        <taxon>Metazoa</taxon>
        <taxon>Ecdysozoa</taxon>
        <taxon>Nematoda</taxon>
        <taxon>Chromadorea</taxon>
        <taxon>Rhabditida</taxon>
        <taxon>Spirurina</taxon>
        <taxon>Spiruromorpha</taxon>
        <taxon>Filarioidea</taxon>
        <taxon>Onchocercidae</taxon>
        <taxon>Loa</taxon>
    </lineage>
</organism>
<feature type="region of interest" description="Disordered" evidence="1">
    <location>
        <begin position="64"/>
        <end position="103"/>
    </location>
</feature>
<dbReference type="GeneID" id="9947754"/>
<evidence type="ECO:0000313" key="4">
    <source>
        <dbReference type="WBParaSite" id="EN70_5627"/>
    </source>
</evidence>
<name>A0A1I7VRY8_LOALO</name>
<sequence>MFNVSIVEQPTGREEMPDDRLMSLKPSLPPPPPPSPPLLPAPPSSSSPNYRSTGAISFVTTYTPHTDTYTNTHTLTQPTSHLNQPINPTQPNQPTNQPNQSVI</sequence>
<reference evidence="2 3" key="1">
    <citation type="submission" date="2012-04" db="EMBL/GenBank/DDBJ databases">
        <title>The Genome Sequence of Loa loa.</title>
        <authorList>
            <consortium name="The Broad Institute Genome Sequencing Platform"/>
            <consortium name="Broad Institute Genome Sequencing Center for Infectious Disease"/>
            <person name="Nutman T.B."/>
            <person name="Fink D.L."/>
            <person name="Russ C."/>
            <person name="Young S."/>
            <person name="Zeng Q."/>
            <person name="Gargeya S."/>
            <person name="Alvarado L."/>
            <person name="Berlin A."/>
            <person name="Chapman S.B."/>
            <person name="Chen Z."/>
            <person name="Freedman E."/>
            <person name="Gellesch M."/>
            <person name="Goldberg J."/>
            <person name="Griggs A."/>
            <person name="Gujja S."/>
            <person name="Heilman E.R."/>
            <person name="Heiman D."/>
            <person name="Howarth C."/>
            <person name="Mehta T."/>
            <person name="Neiman D."/>
            <person name="Pearson M."/>
            <person name="Roberts A."/>
            <person name="Saif S."/>
            <person name="Shea T."/>
            <person name="Shenoy N."/>
            <person name="Sisk P."/>
            <person name="Stolte C."/>
            <person name="Sykes S."/>
            <person name="White J."/>
            <person name="Yandava C."/>
            <person name="Haas B."/>
            <person name="Henn M.R."/>
            <person name="Nusbaum C."/>
            <person name="Birren B."/>
        </authorList>
    </citation>
    <scope>NUCLEOTIDE SEQUENCE [LARGE SCALE GENOMIC DNA]</scope>
</reference>
<feature type="region of interest" description="Disordered" evidence="1">
    <location>
        <begin position="1"/>
        <end position="52"/>
    </location>
</feature>
<keyword evidence="3" id="KW-1185">Reference proteome</keyword>
<gene>
    <name evidence="2 4" type="ORF">LOAG_10312</name>
</gene>
<evidence type="ECO:0000256" key="1">
    <source>
        <dbReference type="SAM" id="MobiDB-lite"/>
    </source>
</evidence>
<feature type="compositionally biased region" description="Pro residues" evidence="1">
    <location>
        <begin position="27"/>
        <end position="45"/>
    </location>
</feature>